<name>A0A0F4YEX4_RASE3</name>
<comment type="caution">
    <text evidence="1">The sequence shown here is derived from an EMBL/GenBank/DDBJ whole genome shotgun (WGS) entry which is preliminary data.</text>
</comment>
<evidence type="ECO:0000313" key="1">
    <source>
        <dbReference type="EMBL" id="KKA16526.1"/>
    </source>
</evidence>
<dbReference type="Proteomes" id="UP000053958">
    <property type="component" value="Unassembled WGS sequence"/>
</dbReference>
<evidence type="ECO:0000313" key="2">
    <source>
        <dbReference type="Proteomes" id="UP000053958"/>
    </source>
</evidence>
<gene>
    <name evidence="1" type="ORF">T310_9872</name>
</gene>
<dbReference type="PANTHER" id="PTHR39596:SF2">
    <property type="entry name" value="HET DOMAIN PROTEIN (AFU_ORTHOLOGUE AFUA_1G17550)-RELATED"/>
    <property type="match status" value="1"/>
</dbReference>
<proteinExistence type="predicted"/>
<keyword evidence="2" id="KW-1185">Reference proteome</keyword>
<dbReference type="STRING" id="1408163.A0A0F4YEX4"/>
<dbReference type="PANTHER" id="PTHR39596">
    <property type="match status" value="1"/>
</dbReference>
<reference evidence="1 2" key="1">
    <citation type="submission" date="2015-04" db="EMBL/GenBank/DDBJ databases">
        <authorList>
            <person name="Heijne W.H."/>
            <person name="Fedorova N.D."/>
            <person name="Nierman W.C."/>
            <person name="Vollebregt A.W."/>
            <person name="Zhao Z."/>
            <person name="Wu L."/>
            <person name="Kumar M."/>
            <person name="Stam H."/>
            <person name="van den Berg M.A."/>
            <person name="Pel H.J."/>
        </authorList>
    </citation>
    <scope>NUCLEOTIDE SEQUENCE [LARGE SCALE GENOMIC DNA]</scope>
    <source>
        <strain evidence="1 2">CBS 393.64</strain>
    </source>
</reference>
<dbReference type="GeneID" id="25321794"/>
<protein>
    <submittedName>
        <fullName evidence="1">HET domain protein</fullName>
    </submittedName>
</protein>
<dbReference type="OrthoDB" id="4227581at2759"/>
<dbReference type="EMBL" id="LASV01000754">
    <property type="protein sequence ID" value="KKA16526.1"/>
    <property type="molecule type" value="Genomic_DNA"/>
</dbReference>
<dbReference type="AlphaFoldDB" id="A0A0F4YEX4"/>
<dbReference type="RefSeq" id="XP_013323138.1">
    <property type="nucleotide sequence ID" value="XM_013467684.1"/>
</dbReference>
<organism evidence="1 2">
    <name type="scientific">Rasamsonia emersonii (strain ATCC 16479 / CBS 393.64 / IMI 116815)</name>
    <dbReference type="NCBI Taxonomy" id="1408163"/>
    <lineage>
        <taxon>Eukaryota</taxon>
        <taxon>Fungi</taxon>
        <taxon>Dikarya</taxon>
        <taxon>Ascomycota</taxon>
        <taxon>Pezizomycotina</taxon>
        <taxon>Eurotiomycetes</taxon>
        <taxon>Eurotiomycetidae</taxon>
        <taxon>Eurotiales</taxon>
        <taxon>Trichocomaceae</taxon>
        <taxon>Rasamsonia</taxon>
    </lineage>
</organism>
<sequence>MDHLPLPADPLLGHPQVEYLCDPNFRLPIDCPLLDYPAKKGLDKDAVLTTGRLGDLDAWQMKGFVQEWLFFGVLSKILEIPGILIQHTEFVTKGLLDRDILTTAALPAYLRVWAAREEQASPEDREQHALQVQAVLEDAKLIVDRLYSERSDYDPLGPGGFVHIALCETLEYAAIRIYRRVFPTSERKPKAWRRSTWPARRMRMDGWCPNRVQMLSSLLSSSAMYYASALRMDYSTMARHATCSAKRCNMHYLDKDRYRQKHVVDSCDCDLIGPPEESLASALANGHIPLVRLVMDGEKGCTIETVEADLQDPPSYVAISHVWSDGRGNVTANALPTCQLQYIQFLVSMIIENDDDKPGLFWLDTLCVPIRGEYRPVAIGRMRRTYESAAKVLVLDGELETASMRTTPVECLMRIVCSGWMRRLWTLQEGALAKELLFQFKEQALALQDLIDASQRDEAVDVPANPTVDVVSSLQYFQRFKRLESERVLELVEALQWRTTTKQEDEPVCLAVLLDLDAGRIASTAPEHRMAELLQMMKLFPAHLMFAPGRRLTQRYFRWAPSSLMPTQGFTLPPPSLLATPLAMQSPRGLIATLPGLSLPLSTAPLRDTVWFRIENDESYYRLCNFGKIEDDGPSWKDIGPHNIESPALVLAGCFCEGLGQEMGALVSIVYKDSKDSKVIVADFVSRVSIFVENGELPAELSMSASEFQELVDIDIRNILIPWKMNTAEQQEYYLFFAQVQERCRYGSHIDAIEFSVEGGSAQTEAETMNKGDEITLHIKLAEKLHQLHANDLLMKLLMVQVIRQKVSKRVPTNRSPIDHKIFLRDEIESEPLSSGLR</sequence>
<accession>A0A0F4YEX4</accession>